<accession>A0ABN9EHF9</accession>
<dbReference type="EMBL" id="CATNWA010015539">
    <property type="protein sequence ID" value="CAI9584306.1"/>
    <property type="molecule type" value="Genomic_DNA"/>
</dbReference>
<evidence type="ECO:0000313" key="2">
    <source>
        <dbReference type="Proteomes" id="UP001162483"/>
    </source>
</evidence>
<dbReference type="Proteomes" id="UP001162483">
    <property type="component" value="Unassembled WGS sequence"/>
</dbReference>
<protein>
    <submittedName>
        <fullName evidence="1">Uncharacterized protein</fullName>
    </submittedName>
</protein>
<organism evidence="1 2">
    <name type="scientific">Staurois parvus</name>
    <dbReference type="NCBI Taxonomy" id="386267"/>
    <lineage>
        <taxon>Eukaryota</taxon>
        <taxon>Metazoa</taxon>
        <taxon>Chordata</taxon>
        <taxon>Craniata</taxon>
        <taxon>Vertebrata</taxon>
        <taxon>Euteleostomi</taxon>
        <taxon>Amphibia</taxon>
        <taxon>Batrachia</taxon>
        <taxon>Anura</taxon>
        <taxon>Neobatrachia</taxon>
        <taxon>Ranoidea</taxon>
        <taxon>Ranidae</taxon>
        <taxon>Staurois</taxon>
    </lineage>
</organism>
<name>A0ABN9EHF9_9NEOB</name>
<gene>
    <name evidence="1" type="ORF">SPARVUS_LOCUS9990579</name>
</gene>
<feature type="non-terminal residue" evidence="1">
    <location>
        <position position="56"/>
    </location>
</feature>
<comment type="caution">
    <text evidence="1">The sequence shown here is derived from an EMBL/GenBank/DDBJ whole genome shotgun (WGS) entry which is preliminary data.</text>
</comment>
<reference evidence="1" key="1">
    <citation type="submission" date="2023-05" db="EMBL/GenBank/DDBJ databases">
        <authorList>
            <person name="Stuckert A."/>
        </authorList>
    </citation>
    <scope>NUCLEOTIDE SEQUENCE</scope>
</reference>
<keyword evidence="2" id="KW-1185">Reference proteome</keyword>
<sequence length="56" mass="6209">MLIKSNDTVLMALGRKGLTCGAIKGLTVCCFAYWAVFVLHCKHTVLHGFIQSRVQE</sequence>
<proteinExistence type="predicted"/>
<evidence type="ECO:0000313" key="1">
    <source>
        <dbReference type="EMBL" id="CAI9584306.1"/>
    </source>
</evidence>